<evidence type="ECO:0000256" key="6">
    <source>
        <dbReference type="ARBA" id="ARBA00022705"/>
    </source>
</evidence>
<dbReference type="InterPro" id="IPR022635">
    <property type="entry name" value="DNA_polIII_beta_C"/>
</dbReference>
<dbReference type="EMBL" id="BOOZ01000007">
    <property type="protein sequence ID" value="GIJ08699.1"/>
    <property type="molecule type" value="Genomic_DNA"/>
</dbReference>
<gene>
    <name evidence="13" type="primary">dnaN</name>
    <name evidence="13" type="ORF">Van01_19130</name>
</gene>
<dbReference type="PANTHER" id="PTHR30478:SF0">
    <property type="entry name" value="BETA SLIDING CLAMP"/>
    <property type="match status" value="1"/>
</dbReference>
<keyword evidence="7 9" id="KW-0239">DNA-directed DNA polymerase</keyword>
<evidence type="ECO:0000256" key="7">
    <source>
        <dbReference type="ARBA" id="ARBA00022932"/>
    </source>
</evidence>
<evidence type="ECO:0000256" key="8">
    <source>
        <dbReference type="ARBA" id="ARBA00023125"/>
    </source>
</evidence>
<feature type="domain" description="DNA polymerase III beta sliding clamp C-terminal" evidence="12">
    <location>
        <begin position="269"/>
        <end position="379"/>
    </location>
</feature>
<keyword evidence="4 9" id="KW-0808">Transferase</keyword>
<dbReference type="Gene3D" id="3.10.150.10">
    <property type="entry name" value="DNA Polymerase III, subunit A, domain 2"/>
    <property type="match status" value="3"/>
</dbReference>
<dbReference type="Proteomes" id="UP000647017">
    <property type="component" value="Unassembled WGS sequence"/>
</dbReference>
<dbReference type="InterPro" id="IPR046938">
    <property type="entry name" value="DNA_clamp_sf"/>
</dbReference>
<name>A0ABQ4HSR5_9ACTN</name>
<dbReference type="CDD" id="cd00140">
    <property type="entry name" value="beta_clamp"/>
    <property type="match status" value="1"/>
</dbReference>
<dbReference type="InterPro" id="IPR022634">
    <property type="entry name" value="DNA_polIII_beta_N"/>
</dbReference>
<evidence type="ECO:0000256" key="2">
    <source>
        <dbReference type="ARBA" id="ARBA00010752"/>
    </source>
</evidence>
<accession>A0ABQ4HSR5</accession>
<comment type="subcellular location">
    <subcellularLocation>
        <location evidence="1 9">Cytoplasm</location>
    </subcellularLocation>
</comment>
<dbReference type="PANTHER" id="PTHR30478">
    <property type="entry name" value="DNA POLYMERASE III SUBUNIT BETA"/>
    <property type="match status" value="1"/>
</dbReference>
<protein>
    <recommendedName>
        <fullName evidence="9">Beta sliding clamp</fullName>
    </recommendedName>
</protein>
<keyword evidence="8" id="KW-0238">DNA-binding</keyword>
<comment type="similarity">
    <text evidence="2 9">Belongs to the beta sliding clamp family.</text>
</comment>
<evidence type="ECO:0000259" key="12">
    <source>
        <dbReference type="Pfam" id="PF02768"/>
    </source>
</evidence>
<dbReference type="InterPro" id="IPR022637">
    <property type="entry name" value="DNA_polIII_beta_cen"/>
</dbReference>
<evidence type="ECO:0000256" key="1">
    <source>
        <dbReference type="ARBA" id="ARBA00004496"/>
    </source>
</evidence>
<evidence type="ECO:0000259" key="11">
    <source>
        <dbReference type="Pfam" id="PF02767"/>
    </source>
</evidence>
<dbReference type="InterPro" id="IPR001001">
    <property type="entry name" value="DNA_polIII_beta"/>
</dbReference>
<evidence type="ECO:0000256" key="4">
    <source>
        <dbReference type="ARBA" id="ARBA00022679"/>
    </source>
</evidence>
<evidence type="ECO:0000256" key="3">
    <source>
        <dbReference type="ARBA" id="ARBA00022490"/>
    </source>
</evidence>
<sequence>MGSVRHERVDDVDVDAEAVMKFRVERDALAEAVAWTAKSLPNRPSVPVLAGVLLRVTDGSLQVSGFDYEVSSQVTVEVQGDADGAALVSGRLLAEITKALPAKPVDIAAVGAHLELVCGSARFTLPTMPVEDYPTLPEMPASAGTVDAAAFAAAVAQVAVAASRDETLPMMTGVRVELSGGNLAMLATDRYRLALREMEWNPDDPEISLNALVPARTLNDTAKTLGPLGGQVVLALSQGAAGEGMIGFSGGTRRTTSRLLDGANYPPVRSLFPASHNAEARVPVSTLIEVVKRVALVAERATPVLLSFSADGLVVEAGGTEEARASEAMEASFTGEPLTIGFNPQYLIDGLSNLGTQFAVLHFVDAFKPAVISPAGEDGELIGGYRYLIMPIRVSR</sequence>
<dbReference type="SUPFAM" id="SSF55979">
    <property type="entry name" value="DNA clamp"/>
    <property type="match status" value="3"/>
</dbReference>
<dbReference type="Pfam" id="PF00712">
    <property type="entry name" value="DNA_pol3_beta"/>
    <property type="match status" value="1"/>
</dbReference>
<comment type="caution">
    <text evidence="13">The sequence shown here is derived from an EMBL/GenBank/DDBJ whole genome shotgun (WGS) entry which is preliminary data.</text>
</comment>
<comment type="function">
    <text evidence="9">Confers DNA tethering and processivity to DNA polymerases and other proteins. Acts as a clamp, forming a ring around DNA (a reaction catalyzed by the clamp-loading complex) which diffuses in an ATP-independent manner freely and bidirectionally along dsDNA. Initially characterized for its ability to contact the catalytic subunit of DNA polymerase III (Pol III), a complex, multichain enzyme responsible for most of the replicative synthesis in bacteria; Pol III exhibits 3'-5' exonuclease proofreading activity. The beta chain is required for initiation of replication as well as for processivity of DNA replication.</text>
</comment>
<evidence type="ECO:0000256" key="9">
    <source>
        <dbReference type="PIRNR" id="PIRNR000804"/>
    </source>
</evidence>
<evidence type="ECO:0000259" key="10">
    <source>
        <dbReference type="Pfam" id="PF00712"/>
    </source>
</evidence>
<comment type="subunit">
    <text evidence="9">Forms a ring-shaped head-to-tail homodimer around DNA.</text>
</comment>
<feature type="domain" description="DNA polymerase III beta sliding clamp central" evidence="11">
    <location>
        <begin position="146"/>
        <end position="266"/>
    </location>
</feature>
<evidence type="ECO:0000256" key="5">
    <source>
        <dbReference type="ARBA" id="ARBA00022695"/>
    </source>
</evidence>
<keyword evidence="3 9" id="KW-0963">Cytoplasm</keyword>
<keyword evidence="6 9" id="KW-0235">DNA replication</keyword>
<reference evidence="13 14" key="1">
    <citation type="submission" date="2021-01" db="EMBL/GenBank/DDBJ databases">
        <title>Whole genome shotgun sequence of Verrucosispora andamanensis NBRC 109075.</title>
        <authorList>
            <person name="Komaki H."/>
            <person name="Tamura T."/>
        </authorList>
    </citation>
    <scope>NUCLEOTIDE SEQUENCE [LARGE SCALE GENOMIC DNA]</scope>
    <source>
        <strain evidence="13 14">NBRC 109075</strain>
    </source>
</reference>
<evidence type="ECO:0000313" key="14">
    <source>
        <dbReference type="Proteomes" id="UP000647017"/>
    </source>
</evidence>
<keyword evidence="14" id="KW-1185">Reference proteome</keyword>
<dbReference type="Pfam" id="PF02767">
    <property type="entry name" value="DNA_pol3_beta_2"/>
    <property type="match status" value="1"/>
</dbReference>
<proteinExistence type="inferred from homology"/>
<keyword evidence="5 9" id="KW-0548">Nucleotidyltransferase</keyword>
<dbReference type="Pfam" id="PF02768">
    <property type="entry name" value="DNA_pol3_beta_3"/>
    <property type="match status" value="1"/>
</dbReference>
<organism evidence="13 14">
    <name type="scientific">Micromonospora andamanensis</name>
    <dbReference type="NCBI Taxonomy" id="1287068"/>
    <lineage>
        <taxon>Bacteria</taxon>
        <taxon>Bacillati</taxon>
        <taxon>Actinomycetota</taxon>
        <taxon>Actinomycetes</taxon>
        <taxon>Micromonosporales</taxon>
        <taxon>Micromonosporaceae</taxon>
        <taxon>Micromonospora</taxon>
    </lineage>
</organism>
<evidence type="ECO:0000313" key="13">
    <source>
        <dbReference type="EMBL" id="GIJ08699.1"/>
    </source>
</evidence>
<feature type="domain" description="DNA polymerase III beta sliding clamp N-terminal" evidence="10">
    <location>
        <begin position="20"/>
        <end position="137"/>
    </location>
</feature>
<dbReference type="SMART" id="SM00480">
    <property type="entry name" value="POL3Bc"/>
    <property type="match status" value="1"/>
</dbReference>
<dbReference type="NCBIfam" id="TIGR00663">
    <property type="entry name" value="dnan"/>
    <property type="match status" value="1"/>
</dbReference>
<dbReference type="PIRSF" id="PIRSF000804">
    <property type="entry name" value="DNA_pol_III_b"/>
    <property type="match status" value="1"/>
</dbReference>